<dbReference type="AlphaFoldDB" id="A0A6J6FL07"/>
<feature type="transmembrane region" description="Helical" evidence="6">
    <location>
        <begin position="200"/>
        <end position="222"/>
    </location>
</feature>
<organism evidence="7">
    <name type="scientific">freshwater metagenome</name>
    <dbReference type="NCBI Taxonomy" id="449393"/>
    <lineage>
        <taxon>unclassified sequences</taxon>
        <taxon>metagenomes</taxon>
        <taxon>ecological metagenomes</taxon>
    </lineage>
</organism>
<dbReference type="GO" id="GO:0022857">
    <property type="term" value="F:transmembrane transporter activity"/>
    <property type="evidence" value="ECO:0007669"/>
    <property type="project" value="InterPro"/>
</dbReference>
<feature type="transmembrane region" description="Helical" evidence="6">
    <location>
        <begin position="42"/>
        <end position="64"/>
    </location>
</feature>
<evidence type="ECO:0000313" key="7">
    <source>
        <dbReference type="EMBL" id="CAB4585168.1"/>
    </source>
</evidence>
<dbReference type="GO" id="GO:0005886">
    <property type="term" value="C:plasma membrane"/>
    <property type="evidence" value="ECO:0007669"/>
    <property type="project" value="UniProtKB-SubCell"/>
</dbReference>
<protein>
    <submittedName>
        <fullName evidence="7">Unannotated protein</fullName>
    </submittedName>
</protein>
<feature type="transmembrane region" description="Helical" evidence="6">
    <location>
        <begin position="279"/>
        <end position="300"/>
    </location>
</feature>
<feature type="transmembrane region" description="Helical" evidence="6">
    <location>
        <begin position="98"/>
        <end position="119"/>
    </location>
</feature>
<proteinExistence type="predicted"/>
<evidence type="ECO:0000256" key="4">
    <source>
        <dbReference type="ARBA" id="ARBA00022989"/>
    </source>
</evidence>
<evidence type="ECO:0000256" key="2">
    <source>
        <dbReference type="ARBA" id="ARBA00022475"/>
    </source>
</evidence>
<reference evidence="7" key="1">
    <citation type="submission" date="2020-05" db="EMBL/GenBank/DDBJ databases">
        <authorList>
            <person name="Chiriac C."/>
            <person name="Salcher M."/>
            <person name="Ghai R."/>
            <person name="Kavagutti S V."/>
        </authorList>
    </citation>
    <scope>NUCLEOTIDE SEQUENCE</scope>
</reference>
<dbReference type="CDD" id="cd06580">
    <property type="entry name" value="TM_PBP1_transp_TpRbsC_like"/>
    <property type="match status" value="1"/>
</dbReference>
<keyword evidence="5 6" id="KW-0472">Membrane</keyword>
<comment type="subcellular location">
    <subcellularLocation>
        <location evidence="1">Cell membrane</location>
        <topology evidence="1">Multi-pass membrane protein</topology>
    </subcellularLocation>
</comment>
<sequence length="319" mass="33925">MNSNILIIIISSAIFYGTPLFFAALGGIFTERSGVLNLGVEGTMLIGGVSGAWACIHIGGSAWFTVTMSILVGALAGGLVSTLLAFLCITLKTNQTVAGLAITIFAGTVGLSSYFANIWEVAKNPVPRPIRTMDLFGLADMPILGPILFRQTSLTYLSWLLAILSTVYLFRTRIGLQLRAVGESPQTADAMGISVIRYRYIHTILGGALAGVGGVFYSLAIVPTWVDGMTKGAGWIAIALVIFGFWRPSLALVGAYLFGGLQSLSSTLKARGVDISGDILDALPFFMTIVVLVLVSSRFAHRRLGAPAALGIPYEREER</sequence>
<feature type="transmembrane region" description="Helical" evidence="6">
    <location>
        <begin position="70"/>
        <end position="91"/>
    </location>
</feature>
<keyword evidence="4 6" id="KW-1133">Transmembrane helix</keyword>
<feature type="transmembrane region" description="Helical" evidence="6">
    <location>
        <begin position="153"/>
        <end position="170"/>
    </location>
</feature>
<keyword evidence="2" id="KW-1003">Cell membrane</keyword>
<evidence type="ECO:0000256" key="3">
    <source>
        <dbReference type="ARBA" id="ARBA00022692"/>
    </source>
</evidence>
<evidence type="ECO:0000256" key="5">
    <source>
        <dbReference type="ARBA" id="ARBA00023136"/>
    </source>
</evidence>
<evidence type="ECO:0000256" key="6">
    <source>
        <dbReference type="SAM" id="Phobius"/>
    </source>
</evidence>
<dbReference type="EMBL" id="CAEZTS010000120">
    <property type="protein sequence ID" value="CAB4585168.1"/>
    <property type="molecule type" value="Genomic_DNA"/>
</dbReference>
<feature type="transmembrane region" description="Helical" evidence="6">
    <location>
        <begin position="6"/>
        <end position="30"/>
    </location>
</feature>
<feature type="transmembrane region" description="Helical" evidence="6">
    <location>
        <begin position="234"/>
        <end position="258"/>
    </location>
</feature>
<dbReference type="PANTHER" id="PTHR43370">
    <property type="entry name" value="SUGAR ABC TRANSPORTER INTEGRAL MEMBRANE PROTEIN-RELATED"/>
    <property type="match status" value="1"/>
</dbReference>
<gene>
    <name evidence="7" type="ORF">UFOPK1722_01299</name>
</gene>
<keyword evidence="3 6" id="KW-0812">Transmembrane</keyword>
<name>A0A6J6FL07_9ZZZZ</name>
<dbReference type="PANTHER" id="PTHR43370:SF2">
    <property type="entry name" value="ABC TRANSPORTER PERMEASE PROTEIN"/>
    <property type="match status" value="1"/>
</dbReference>
<dbReference type="Pfam" id="PF02653">
    <property type="entry name" value="BPD_transp_2"/>
    <property type="match status" value="1"/>
</dbReference>
<accession>A0A6J6FL07</accession>
<evidence type="ECO:0000256" key="1">
    <source>
        <dbReference type="ARBA" id="ARBA00004651"/>
    </source>
</evidence>
<dbReference type="InterPro" id="IPR001851">
    <property type="entry name" value="ABC_transp_permease"/>
</dbReference>